<dbReference type="EMBL" id="KN881675">
    <property type="protein sequence ID" value="KIY50559.1"/>
    <property type="molecule type" value="Genomic_DNA"/>
</dbReference>
<name>A0A0D7AHC9_9AGAR</name>
<dbReference type="Proteomes" id="UP000054144">
    <property type="component" value="Unassembled WGS sequence"/>
</dbReference>
<reference evidence="2 3" key="1">
    <citation type="journal article" date="2015" name="Fungal Genet. Biol.">
        <title>Evolution of novel wood decay mechanisms in Agaricales revealed by the genome sequences of Fistulina hepatica and Cylindrobasidium torrendii.</title>
        <authorList>
            <person name="Floudas D."/>
            <person name="Held B.W."/>
            <person name="Riley R."/>
            <person name="Nagy L.G."/>
            <person name="Koehler G."/>
            <person name="Ransdell A.S."/>
            <person name="Younus H."/>
            <person name="Chow J."/>
            <person name="Chiniquy J."/>
            <person name="Lipzen A."/>
            <person name="Tritt A."/>
            <person name="Sun H."/>
            <person name="Haridas S."/>
            <person name="LaButti K."/>
            <person name="Ohm R.A."/>
            <person name="Kues U."/>
            <person name="Blanchette R.A."/>
            <person name="Grigoriev I.V."/>
            <person name="Minto R.E."/>
            <person name="Hibbett D.S."/>
        </authorList>
    </citation>
    <scope>NUCLEOTIDE SEQUENCE [LARGE SCALE GENOMIC DNA]</scope>
    <source>
        <strain evidence="2 3">ATCC 64428</strain>
    </source>
</reference>
<keyword evidence="3" id="KW-1185">Reference proteome</keyword>
<feature type="compositionally biased region" description="Low complexity" evidence="1">
    <location>
        <begin position="45"/>
        <end position="63"/>
    </location>
</feature>
<evidence type="ECO:0000256" key="1">
    <source>
        <dbReference type="SAM" id="MobiDB-lite"/>
    </source>
</evidence>
<dbReference type="AlphaFoldDB" id="A0A0D7AHC9"/>
<proteinExistence type="predicted"/>
<sequence length="221" mass="24824">MPLISESLHVFIPEPSDAKMALYQTLLRQSPLAARFANIQPLSTLPHKLSPSHSPSSSNDPTPAWSGRVSRQAVLNRHYIGVARCAPYPTPSPSPSLRPTTRPMRVLRVIRNYDAQELEDVTARIEFSWPGDYRCDDSGRTQLSSMPLDLCTLPRRYLPIADQSPTGRSDTNIGDMGDPCVERRVLDFAEAEFIPSAQDVKDEEIFRFMFDSYINVTESTL</sequence>
<evidence type="ECO:0000313" key="2">
    <source>
        <dbReference type="EMBL" id="KIY50559.1"/>
    </source>
</evidence>
<feature type="region of interest" description="Disordered" evidence="1">
    <location>
        <begin position="45"/>
        <end position="66"/>
    </location>
</feature>
<evidence type="ECO:0000313" key="3">
    <source>
        <dbReference type="Proteomes" id="UP000054144"/>
    </source>
</evidence>
<organism evidence="2 3">
    <name type="scientific">Fistulina hepatica ATCC 64428</name>
    <dbReference type="NCBI Taxonomy" id="1128425"/>
    <lineage>
        <taxon>Eukaryota</taxon>
        <taxon>Fungi</taxon>
        <taxon>Dikarya</taxon>
        <taxon>Basidiomycota</taxon>
        <taxon>Agaricomycotina</taxon>
        <taxon>Agaricomycetes</taxon>
        <taxon>Agaricomycetidae</taxon>
        <taxon>Agaricales</taxon>
        <taxon>Fistulinaceae</taxon>
        <taxon>Fistulina</taxon>
    </lineage>
</organism>
<protein>
    <submittedName>
        <fullName evidence="2">Uncharacterized protein</fullName>
    </submittedName>
</protein>
<accession>A0A0D7AHC9</accession>
<gene>
    <name evidence="2" type="ORF">FISHEDRAFT_71601</name>
</gene>